<dbReference type="EMBL" id="JBFSHR010000054">
    <property type="protein sequence ID" value="MEX6430456.1"/>
    <property type="molecule type" value="Genomic_DNA"/>
</dbReference>
<feature type="transmembrane region" description="Helical" evidence="1">
    <location>
        <begin position="50"/>
        <end position="73"/>
    </location>
</feature>
<comment type="caution">
    <text evidence="3">The sequence shown here is derived from an EMBL/GenBank/DDBJ whole genome shotgun (WGS) entry which is preliminary data.</text>
</comment>
<evidence type="ECO:0000313" key="3">
    <source>
        <dbReference type="EMBL" id="MEX6430456.1"/>
    </source>
</evidence>
<feature type="transmembrane region" description="Helical" evidence="1">
    <location>
        <begin position="93"/>
        <end position="118"/>
    </location>
</feature>
<accession>A0ABV3Y4H2</accession>
<feature type="domain" description="Protein-glutamine gamma-glutamyltransferase-like C-terminal" evidence="2">
    <location>
        <begin position="216"/>
        <end position="281"/>
    </location>
</feature>
<dbReference type="Pfam" id="PF13559">
    <property type="entry name" value="DUF4129"/>
    <property type="match status" value="1"/>
</dbReference>
<dbReference type="InterPro" id="IPR025403">
    <property type="entry name" value="TgpA-like_C"/>
</dbReference>
<keyword evidence="1" id="KW-1133">Transmembrane helix</keyword>
<reference evidence="3 4" key="1">
    <citation type="submission" date="2024-07" db="EMBL/GenBank/DDBJ databases">
        <title>Draft Genome Sequence of Ferrimicrobium acidiphilum Strain YE2023, Isolated from a Pulp of Bioleach Reactor.</title>
        <authorList>
            <person name="Elkina Y.A."/>
            <person name="Bulaeva A.G."/>
            <person name="Beletsky A.V."/>
            <person name="Mardanov A.V."/>
        </authorList>
    </citation>
    <scope>NUCLEOTIDE SEQUENCE [LARGE SCALE GENOMIC DNA]</scope>
    <source>
        <strain evidence="3 4">YE2023</strain>
    </source>
</reference>
<evidence type="ECO:0000256" key="1">
    <source>
        <dbReference type="SAM" id="Phobius"/>
    </source>
</evidence>
<dbReference type="Proteomes" id="UP001560267">
    <property type="component" value="Unassembled WGS sequence"/>
</dbReference>
<dbReference type="RefSeq" id="WP_298382798.1">
    <property type="nucleotide sequence ID" value="NZ_JBFSHR010000054.1"/>
</dbReference>
<gene>
    <name evidence="3" type="ORF">AB6A68_11530</name>
</gene>
<sequence>MSNKTGSRSRWALALGFVILVAGVGLEGTGGSRATPTPRIAHYAILDGVVRALLSGVIVVLVLGVGVLLLSMFGHAPRRGSRWFVSQEEYFPWWLRLTVAAAAVFFLAVVGFLFVALAPRRGDQRAEFARVGVRSTTHAPAIPSAVDHFNYLAPLLVGVALLVVFVVSSLVQQGSRRRHNLDRLKARAQRGASVRPERSLGELVLIPDPREKIYACWSYAEALLTGLGIERQRYESPTEFVERIGPTLPFPPLELETIASLFVEARFSEHRLGSRDADLAYTLVALLEAACKRLLTHA</sequence>
<evidence type="ECO:0000259" key="2">
    <source>
        <dbReference type="Pfam" id="PF13559"/>
    </source>
</evidence>
<feature type="transmembrane region" description="Helical" evidence="1">
    <location>
        <begin position="151"/>
        <end position="171"/>
    </location>
</feature>
<keyword evidence="1" id="KW-0812">Transmembrane</keyword>
<evidence type="ECO:0000313" key="4">
    <source>
        <dbReference type="Proteomes" id="UP001560267"/>
    </source>
</evidence>
<protein>
    <submittedName>
        <fullName evidence="3">DUF4129 domain-containing protein</fullName>
    </submittedName>
</protein>
<name>A0ABV3Y4H2_9ACTN</name>
<keyword evidence="1" id="KW-0472">Membrane</keyword>
<organism evidence="3 4">
    <name type="scientific">Ferrimicrobium acidiphilum</name>
    <dbReference type="NCBI Taxonomy" id="121039"/>
    <lineage>
        <taxon>Bacteria</taxon>
        <taxon>Bacillati</taxon>
        <taxon>Actinomycetota</taxon>
        <taxon>Acidimicrobiia</taxon>
        <taxon>Acidimicrobiales</taxon>
        <taxon>Acidimicrobiaceae</taxon>
        <taxon>Ferrimicrobium</taxon>
    </lineage>
</organism>
<proteinExistence type="predicted"/>
<keyword evidence="4" id="KW-1185">Reference proteome</keyword>